<dbReference type="GO" id="GO:0016020">
    <property type="term" value="C:membrane"/>
    <property type="evidence" value="ECO:0007669"/>
    <property type="project" value="InterPro"/>
</dbReference>
<evidence type="ECO:0000256" key="1">
    <source>
        <dbReference type="ARBA" id="ARBA00022729"/>
    </source>
</evidence>
<feature type="signal peptide" evidence="3">
    <location>
        <begin position="1"/>
        <end position="25"/>
    </location>
</feature>
<evidence type="ECO:0000313" key="8">
    <source>
        <dbReference type="Proteomes" id="UP000276178"/>
    </source>
</evidence>
<keyword evidence="1 3" id="KW-0732">Signal</keyword>
<dbReference type="GO" id="GO:0015276">
    <property type="term" value="F:ligand-gated monoatomic ion channel activity"/>
    <property type="evidence" value="ECO:0007669"/>
    <property type="project" value="InterPro"/>
</dbReference>
<dbReference type="GeneID" id="82809754"/>
<dbReference type="InterPro" id="IPR001320">
    <property type="entry name" value="Iontro_rcpt_C"/>
</dbReference>
<feature type="chain" id="PRO_5038895470" evidence="3">
    <location>
        <begin position="26"/>
        <end position="273"/>
    </location>
</feature>
<evidence type="ECO:0000313" key="9">
    <source>
        <dbReference type="Proteomes" id="UP000317180"/>
    </source>
</evidence>
<evidence type="ECO:0000313" key="7">
    <source>
        <dbReference type="EMBL" id="RNB59295.1"/>
    </source>
</evidence>
<dbReference type="EMBL" id="RHHN01000013">
    <property type="protein sequence ID" value="RNB59295.1"/>
    <property type="molecule type" value="Genomic_DNA"/>
</dbReference>
<evidence type="ECO:0000259" key="4">
    <source>
        <dbReference type="SMART" id="SM00062"/>
    </source>
</evidence>
<dbReference type="SUPFAM" id="SSF53850">
    <property type="entry name" value="Periplasmic binding protein-like II"/>
    <property type="match status" value="1"/>
</dbReference>
<comment type="caution">
    <text evidence="7">The sequence shown here is derived from an EMBL/GenBank/DDBJ whole genome shotgun (WGS) entry which is preliminary data.</text>
</comment>
<dbReference type="CDD" id="cd13624">
    <property type="entry name" value="PBP2_Arg_Lys_His"/>
    <property type="match status" value="1"/>
</dbReference>
<dbReference type="AlphaFoldDB" id="A0A3M8B8Y8"/>
<dbReference type="OrthoDB" id="9774451at2"/>
<dbReference type="Proteomes" id="UP000317180">
    <property type="component" value="Unassembled WGS sequence"/>
</dbReference>
<dbReference type="Proteomes" id="UP000276178">
    <property type="component" value="Unassembled WGS sequence"/>
</dbReference>
<dbReference type="SMART" id="SM00079">
    <property type="entry name" value="PBPe"/>
    <property type="match status" value="1"/>
</dbReference>
<gene>
    <name evidence="6" type="ORF">BAG01nite_23300</name>
    <name evidence="7" type="ORF">EB820_04440</name>
</gene>
<sequence length="273" mass="29525">MRIGKKWFKSLVLVVGVGLLVSACGSGGQQSSGSGTGASGSGSGSGSGEKVYVVGTDAAYPPFQMLEADKISGHDIDVMNAIAEAGGFKIEWKNTGWDPLFDGLDKGTVDIGISSITITDKRKEKYDFSDSYFEANQLILVAEDSQVTKLADLKGKKIGVQAATTGEEVVKKAFGDTYQGLMGYDDMPSSVDDFFNGRVDAVVGDNGVLQYYVNKIKDKKFKLIKDDSFEKEYYGIMVKKGNTDALNKINDGLKKIKENGKLQEIYNQYFGSN</sequence>
<dbReference type="PANTHER" id="PTHR35936">
    <property type="entry name" value="MEMBRANE-BOUND LYTIC MUREIN TRANSGLYCOSYLASE F"/>
    <property type="match status" value="1"/>
</dbReference>
<protein>
    <submittedName>
        <fullName evidence="7">Basic amino acid ABC transporter substrate-binding protein</fullName>
    </submittedName>
</protein>
<organism evidence="7 8">
    <name type="scientific">Brevibacillus agri</name>
    <dbReference type="NCBI Taxonomy" id="51101"/>
    <lineage>
        <taxon>Bacteria</taxon>
        <taxon>Bacillati</taxon>
        <taxon>Bacillota</taxon>
        <taxon>Bacilli</taxon>
        <taxon>Bacillales</taxon>
        <taxon>Paenibacillaceae</taxon>
        <taxon>Brevibacillus</taxon>
    </lineage>
</organism>
<evidence type="ECO:0000256" key="2">
    <source>
        <dbReference type="SAM" id="MobiDB-lite"/>
    </source>
</evidence>
<evidence type="ECO:0000256" key="3">
    <source>
        <dbReference type="SAM" id="SignalP"/>
    </source>
</evidence>
<dbReference type="RefSeq" id="WP_007778013.1">
    <property type="nucleotide sequence ID" value="NZ_BJOD01000021.1"/>
</dbReference>
<dbReference type="EMBL" id="BJOD01000021">
    <property type="protein sequence ID" value="GED26228.1"/>
    <property type="molecule type" value="Genomic_DNA"/>
</dbReference>
<evidence type="ECO:0000313" key="6">
    <source>
        <dbReference type="EMBL" id="GED26228.1"/>
    </source>
</evidence>
<dbReference type="SMART" id="SM00062">
    <property type="entry name" value="PBPb"/>
    <property type="match status" value="1"/>
</dbReference>
<feature type="domain" description="Solute-binding protein family 3/N-terminal" evidence="4">
    <location>
        <begin position="51"/>
        <end position="273"/>
    </location>
</feature>
<feature type="region of interest" description="Disordered" evidence="2">
    <location>
        <begin position="27"/>
        <end position="46"/>
    </location>
</feature>
<dbReference type="PANTHER" id="PTHR35936:SF19">
    <property type="entry name" value="AMINO-ACID-BINDING PROTEIN YXEM-RELATED"/>
    <property type="match status" value="1"/>
</dbReference>
<name>A0A3M8B8Y8_9BACL</name>
<dbReference type="Gene3D" id="3.40.190.10">
    <property type="entry name" value="Periplasmic binding protein-like II"/>
    <property type="match status" value="2"/>
</dbReference>
<proteinExistence type="predicted"/>
<dbReference type="InterPro" id="IPR001638">
    <property type="entry name" value="Solute-binding_3/MltF_N"/>
</dbReference>
<feature type="domain" description="Ionotropic glutamate receptor C-terminal" evidence="5">
    <location>
        <begin position="51"/>
        <end position="272"/>
    </location>
</feature>
<dbReference type="PROSITE" id="PS51257">
    <property type="entry name" value="PROKAR_LIPOPROTEIN"/>
    <property type="match status" value="1"/>
</dbReference>
<keyword evidence="9" id="KW-1185">Reference proteome</keyword>
<dbReference type="Pfam" id="PF00497">
    <property type="entry name" value="SBP_bac_3"/>
    <property type="match status" value="1"/>
</dbReference>
<evidence type="ECO:0000259" key="5">
    <source>
        <dbReference type="SMART" id="SM00079"/>
    </source>
</evidence>
<accession>A0A3M8B8Y8</accession>
<reference evidence="7 8" key="1">
    <citation type="submission" date="2018-10" db="EMBL/GenBank/DDBJ databases">
        <title>Phylogenomics of Brevibacillus.</title>
        <authorList>
            <person name="Dunlap C."/>
        </authorList>
    </citation>
    <scope>NUCLEOTIDE SEQUENCE [LARGE SCALE GENOMIC DNA]</scope>
    <source>
        <strain evidence="7 8">NRRL NRS 1219</strain>
    </source>
</reference>
<reference evidence="6 9" key="2">
    <citation type="submission" date="2019-06" db="EMBL/GenBank/DDBJ databases">
        <title>Whole genome shotgun sequence of Brevibacillus agri NBRC 15538.</title>
        <authorList>
            <person name="Hosoyama A."/>
            <person name="Uohara A."/>
            <person name="Ohji S."/>
            <person name="Ichikawa N."/>
        </authorList>
    </citation>
    <scope>NUCLEOTIDE SEQUENCE [LARGE SCALE GENOMIC DNA]</scope>
    <source>
        <strain evidence="6 9">NBRC 15538</strain>
    </source>
</reference>